<feature type="transmembrane region" description="Helical" evidence="15">
    <location>
        <begin position="12"/>
        <end position="31"/>
    </location>
</feature>
<evidence type="ECO:0000313" key="18">
    <source>
        <dbReference type="Proteomes" id="UP001378188"/>
    </source>
</evidence>
<evidence type="ECO:0000313" key="17">
    <source>
        <dbReference type="EMBL" id="MEJ8573160.1"/>
    </source>
</evidence>
<dbReference type="InterPro" id="IPR027304">
    <property type="entry name" value="Trigger_fact/SurA_dom_sf"/>
</dbReference>
<comment type="caution">
    <text evidence="17">The sequence shown here is derived from an EMBL/GenBank/DDBJ whole genome shotgun (WGS) entry which is preliminary data.</text>
</comment>
<evidence type="ECO:0000256" key="14">
    <source>
        <dbReference type="PROSITE-ProRule" id="PRU00278"/>
    </source>
</evidence>
<proteinExistence type="inferred from homology"/>
<comment type="subcellular location">
    <subcellularLocation>
        <location evidence="1">Cell inner membrane</location>
        <topology evidence="1">Single-pass type II membrane protein</topology>
        <orientation evidence="1">Periplasmic side</orientation>
    </subcellularLocation>
</comment>
<evidence type="ECO:0000256" key="10">
    <source>
        <dbReference type="ARBA" id="ARBA00031484"/>
    </source>
</evidence>
<dbReference type="RefSeq" id="WP_340330861.1">
    <property type="nucleotide sequence ID" value="NZ_JAZHOF010000007.1"/>
</dbReference>
<keyword evidence="4" id="KW-0997">Cell inner membrane</keyword>
<keyword evidence="8" id="KW-0143">Chaperone</keyword>
<dbReference type="Proteomes" id="UP001378188">
    <property type="component" value="Unassembled WGS sequence"/>
</dbReference>
<dbReference type="InterPro" id="IPR046357">
    <property type="entry name" value="PPIase_dom_sf"/>
</dbReference>
<dbReference type="EMBL" id="JAZHOF010000007">
    <property type="protein sequence ID" value="MEJ8573160.1"/>
    <property type="molecule type" value="Genomic_DNA"/>
</dbReference>
<evidence type="ECO:0000256" key="2">
    <source>
        <dbReference type="ARBA" id="ARBA00018370"/>
    </source>
</evidence>
<evidence type="ECO:0000256" key="3">
    <source>
        <dbReference type="ARBA" id="ARBA00022475"/>
    </source>
</evidence>
<keyword evidence="14" id="KW-0413">Isomerase</keyword>
<evidence type="ECO:0000256" key="4">
    <source>
        <dbReference type="ARBA" id="ARBA00022519"/>
    </source>
</evidence>
<sequence length="631" mass="69231">MLDALRKSASGIVAKILIGLLVLSFAVWGVADIFTGYRGDDVAEVGETPITIQEYQAALQREIQQTSRQVGTYLTMDQARAIGLDQRVLGRMMAEAALDDEARARGLGVSDAVVAESIRQDPAFQTPGGQFDRTYFEQVLRSTGYNEAYFVAQQRKTLMRQMIAEAVGGGIEPPLVLEKAVDRYRNETRSAEYLVITPAMVDAVAEPTEEELRAYFNDNKSEFRAPEYRKVAMLAVNPADLAESLEIAEDDLRASFDADPDRFGTPERRAIERITFDTIDAAGQARREIEDGSTFEEVAEARGLSEDDRKLGTLTQDGILDPAIAEAAFDLDIGEVSDPVQGSFGPVLVRVTEIVPGVTRTFEDVREQIRSEMALRNAHDAVLDTYDAVEDDRAGGMTLSEIGQKQGLTYREIEGIDRDGRGMDGKRIRNLPDAPRLTTEIFSTDIGIEADPLQTADDGWVWFDVLDIVPGRDKTFEEAREDVAKAWTGEQTRDAVAAKAKEVADQIRAGTTFFEMAEELGTTSGLAGPLKRSGSDSDFGASAVQLMFTTPEGEVATTIAGDSGNRRLVFKVTEIDVPEFRPEQAEAYADELTNGISNDILGQYLTQLENRIGSTVNQQALRMALGESEIQ</sequence>
<feature type="domain" description="PpiC" evidence="16">
    <location>
        <begin position="266"/>
        <end position="353"/>
    </location>
</feature>
<evidence type="ECO:0000256" key="11">
    <source>
        <dbReference type="ARBA" id="ARBA00038408"/>
    </source>
</evidence>
<evidence type="ECO:0000256" key="8">
    <source>
        <dbReference type="ARBA" id="ARBA00023186"/>
    </source>
</evidence>
<evidence type="ECO:0000256" key="5">
    <source>
        <dbReference type="ARBA" id="ARBA00022692"/>
    </source>
</evidence>
<dbReference type="Pfam" id="PF13145">
    <property type="entry name" value="Rotamase_2"/>
    <property type="match status" value="1"/>
</dbReference>
<evidence type="ECO:0000256" key="6">
    <source>
        <dbReference type="ARBA" id="ARBA00022989"/>
    </source>
</evidence>
<dbReference type="InterPro" id="IPR000297">
    <property type="entry name" value="PPIase_PpiC"/>
</dbReference>
<gene>
    <name evidence="17" type="ORF">V3328_16835</name>
</gene>
<dbReference type="PANTHER" id="PTHR47529:SF1">
    <property type="entry name" value="PERIPLASMIC CHAPERONE PPID"/>
    <property type="match status" value="1"/>
</dbReference>
<name>A0AAW9RMK4_9HYPH</name>
<keyword evidence="3" id="KW-1003">Cell membrane</keyword>
<evidence type="ECO:0000256" key="15">
    <source>
        <dbReference type="SAM" id="Phobius"/>
    </source>
</evidence>
<accession>A0AAW9RMK4</accession>
<dbReference type="SUPFAM" id="SSF109998">
    <property type="entry name" value="Triger factor/SurA peptide-binding domain-like"/>
    <property type="match status" value="1"/>
</dbReference>
<evidence type="ECO:0000256" key="9">
    <source>
        <dbReference type="ARBA" id="ARBA00030642"/>
    </source>
</evidence>
<organism evidence="17 18">
    <name type="scientific">Microbaculum marinum</name>
    <dbReference type="NCBI Taxonomy" id="1764581"/>
    <lineage>
        <taxon>Bacteria</taxon>
        <taxon>Pseudomonadati</taxon>
        <taxon>Pseudomonadota</taxon>
        <taxon>Alphaproteobacteria</taxon>
        <taxon>Hyphomicrobiales</taxon>
        <taxon>Tepidamorphaceae</taxon>
        <taxon>Microbaculum</taxon>
    </lineage>
</organism>
<dbReference type="InterPro" id="IPR052029">
    <property type="entry name" value="PpiD_chaperone"/>
</dbReference>
<keyword evidence="5 15" id="KW-0812">Transmembrane</keyword>
<protein>
    <recommendedName>
        <fullName evidence="2">Parvulin-like PPIase</fullName>
    </recommendedName>
    <alternativeName>
        <fullName evidence="9">Peptidyl-prolyl cis-trans isomerase plp</fullName>
    </alternativeName>
    <alternativeName>
        <fullName evidence="12">Periplasmic chaperone PpiD</fullName>
    </alternativeName>
    <alternativeName>
        <fullName evidence="13">Periplasmic folding chaperone</fullName>
    </alternativeName>
    <alternativeName>
        <fullName evidence="10">Rotamase plp</fullName>
    </alternativeName>
</protein>
<dbReference type="Pfam" id="PF13624">
    <property type="entry name" value="SurA_N_3"/>
    <property type="match status" value="1"/>
</dbReference>
<dbReference type="AlphaFoldDB" id="A0AAW9RMK4"/>
<dbReference type="Gene3D" id="3.10.50.40">
    <property type="match status" value="1"/>
</dbReference>
<dbReference type="GO" id="GO:0005886">
    <property type="term" value="C:plasma membrane"/>
    <property type="evidence" value="ECO:0007669"/>
    <property type="project" value="UniProtKB-SubCell"/>
</dbReference>
<keyword evidence="18" id="KW-1185">Reference proteome</keyword>
<keyword evidence="14" id="KW-0697">Rotamase</keyword>
<evidence type="ECO:0000259" key="16">
    <source>
        <dbReference type="PROSITE" id="PS50198"/>
    </source>
</evidence>
<dbReference type="Gene3D" id="1.10.4030.10">
    <property type="entry name" value="Porin chaperone SurA, peptide-binding domain"/>
    <property type="match status" value="1"/>
</dbReference>
<reference evidence="17 18" key="1">
    <citation type="submission" date="2024-02" db="EMBL/GenBank/DDBJ databases">
        <title>Genome analysis and characterization of Microbaculum marinisediminis sp. nov., isolated from marine sediment.</title>
        <authorList>
            <person name="Du Z.-J."/>
            <person name="Ye Y.-Q."/>
            <person name="Zhang Z.-R."/>
            <person name="Yuan S.-M."/>
            <person name="Zhang X.-Y."/>
        </authorList>
    </citation>
    <scope>NUCLEOTIDE SEQUENCE [LARGE SCALE GENOMIC DNA]</scope>
    <source>
        <strain evidence="17 18">SDUM1044001</strain>
    </source>
</reference>
<evidence type="ECO:0000256" key="13">
    <source>
        <dbReference type="ARBA" id="ARBA00042775"/>
    </source>
</evidence>
<keyword evidence="7 15" id="KW-0472">Membrane</keyword>
<dbReference type="SUPFAM" id="SSF54534">
    <property type="entry name" value="FKBP-like"/>
    <property type="match status" value="1"/>
</dbReference>
<evidence type="ECO:0000256" key="1">
    <source>
        <dbReference type="ARBA" id="ARBA00004382"/>
    </source>
</evidence>
<evidence type="ECO:0000256" key="7">
    <source>
        <dbReference type="ARBA" id="ARBA00023136"/>
    </source>
</evidence>
<dbReference type="GO" id="GO:0003755">
    <property type="term" value="F:peptidyl-prolyl cis-trans isomerase activity"/>
    <property type="evidence" value="ECO:0007669"/>
    <property type="project" value="UniProtKB-KW"/>
</dbReference>
<dbReference type="PANTHER" id="PTHR47529">
    <property type="entry name" value="PEPTIDYL-PROLYL CIS-TRANS ISOMERASE D"/>
    <property type="match status" value="1"/>
</dbReference>
<comment type="similarity">
    <text evidence="11">Belongs to the PpiD chaperone family.</text>
</comment>
<dbReference type="PROSITE" id="PS50198">
    <property type="entry name" value="PPIC_PPIASE_2"/>
    <property type="match status" value="1"/>
</dbReference>
<keyword evidence="6 15" id="KW-1133">Transmembrane helix</keyword>
<evidence type="ECO:0000256" key="12">
    <source>
        <dbReference type="ARBA" id="ARBA00040743"/>
    </source>
</evidence>